<evidence type="ECO:0000313" key="3">
    <source>
        <dbReference type="Proteomes" id="UP000694395"/>
    </source>
</evidence>
<dbReference type="Ensembl" id="ENSOMYT00000061416.2">
    <property type="protein sequence ID" value="ENSOMYP00000056421.2"/>
    <property type="gene ID" value="ENSOMYG00000026021.2"/>
</dbReference>
<dbReference type="Proteomes" id="UP000694395">
    <property type="component" value="Chromosome 32"/>
</dbReference>
<evidence type="ECO:0000313" key="2">
    <source>
        <dbReference type="Ensembl" id="ENSOMYP00000056421.2"/>
    </source>
</evidence>
<dbReference type="AlphaFoldDB" id="A0A8C7VWP3"/>
<reference evidence="2" key="1">
    <citation type="submission" date="2020-07" db="EMBL/GenBank/DDBJ databases">
        <title>A long reads based de novo assembly of the rainbow trout Arlee double haploid line genome.</title>
        <authorList>
            <person name="Gao G."/>
            <person name="Palti Y."/>
        </authorList>
    </citation>
    <scope>NUCLEOTIDE SEQUENCE [LARGE SCALE GENOMIC DNA]</scope>
</reference>
<keyword evidence="3" id="KW-1185">Reference proteome</keyword>
<dbReference type="GeneTree" id="ENSGT00940000177056"/>
<proteinExistence type="predicted"/>
<feature type="region of interest" description="Disordered" evidence="1">
    <location>
        <begin position="1"/>
        <end position="20"/>
    </location>
</feature>
<reference evidence="2" key="3">
    <citation type="submission" date="2025-09" db="UniProtKB">
        <authorList>
            <consortium name="Ensembl"/>
        </authorList>
    </citation>
    <scope>IDENTIFICATION</scope>
</reference>
<sequence>SHPSDPETDPSGLFRGSHTGATFAHGVRHGSTRRVNHGHEAHEAQVLCGEVDIVTVKGKQVAETWGGTVLDWYYYSYMRSEMPL</sequence>
<reference evidence="2" key="2">
    <citation type="submission" date="2025-08" db="UniProtKB">
        <authorList>
            <consortium name="Ensembl"/>
        </authorList>
    </citation>
    <scope>IDENTIFICATION</scope>
</reference>
<evidence type="ECO:0000256" key="1">
    <source>
        <dbReference type="SAM" id="MobiDB-lite"/>
    </source>
</evidence>
<protein>
    <submittedName>
        <fullName evidence="2">Uncharacterized protein</fullName>
    </submittedName>
</protein>
<name>A0A8C7VWP3_ONCMY</name>
<accession>A0A8C7VWP3</accession>
<organism evidence="2 3">
    <name type="scientific">Oncorhynchus mykiss</name>
    <name type="common">Rainbow trout</name>
    <name type="synonym">Salmo gairdneri</name>
    <dbReference type="NCBI Taxonomy" id="8022"/>
    <lineage>
        <taxon>Eukaryota</taxon>
        <taxon>Metazoa</taxon>
        <taxon>Chordata</taxon>
        <taxon>Craniata</taxon>
        <taxon>Vertebrata</taxon>
        <taxon>Euteleostomi</taxon>
        <taxon>Actinopterygii</taxon>
        <taxon>Neopterygii</taxon>
        <taxon>Teleostei</taxon>
        <taxon>Protacanthopterygii</taxon>
        <taxon>Salmoniformes</taxon>
        <taxon>Salmonidae</taxon>
        <taxon>Salmoninae</taxon>
        <taxon>Oncorhynchus</taxon>
    </lineage>
</organism>